<gene>
    <name evidence="1" type="ORF">ONZ51_g2498</name>
</gene>
<proteinExistence type="predicted"/>
<reference evidence="1" key="1">
    <citation type="submission" date="2022-11" db="EMBL/GenBank/DDBJ databases">
        <title>Genome Sequence of Cubamyces cubensis.</title>
        <authorList>
            <person name="Buettner E."/>
        </authorList>
    </citation>
    <scope>NUCLEOTIDE SEQUENCE</scope>
    <source>
        <strain evidence="1">MPL-01</strain>
    </source>
</reference>
<accession>A0AAD7TZJ0</accession>
<keyword evidence="2" id="KW-1185">Reference proteome</keyword>
<name>A0AAD7TZJ0_9APHY</name>
<dbReference type="Proteomes" id="UP001215151">
    <property type="component" value="Unassembled WGS sequence"/>
</dbReference>
<dbReference type="EMBL" id="JAPEVG010000039">
    <property type="protein sequence ID" value="KAJ8490111.1"/>
    <property type="molecule type" value="Genomic_DNA"/>
</dbReference>
<protein>
    <submittedName>
        <fullName evidence="1">Uncharacterized protein</fullName>
    </submittedName>
</protein>
<evidence type="ECO:0000313" key="1">
    <source>
        <dbReference type="EMBL" id="KAJ8490111.1"/>
    </source>
</evidence>
<evidence type="ECO:0000313" key="2">
    <source>
        <dbReference type="Proteomes" id="UP001215151"/>
    </source>
</evidence>
<dbReference type="AlphaFoldDB" id="A0AAD7TZJ0"/>
<organism evidence="1 2">
    <name type="scientific">Trametes cubensis</name>
    <dbReference type="NCBI Taxonomy" id="1111947"/>
    <lineage>
        <taxon>Eukaryota</taxon>
        <taxon>Fungi</taxon>
        <taxon>Dikarya</taxon>
        <taxon>Basidiomycota</taxon>
        <taxon>Agaricomycotina</taxon>
        <taxon>Agaricomycetes</taxon>
        <taxon>Polyporales</taxon>
        <taxon>Polyporaceae</taxon>
        <taxon>Trametes</taxon>
    </lineage>
</organism>
<sequence>METRPSIFTVAFHAERAVEKRWFALDLVLRPPSDSDLLILVLEPPLVRPSLGFCPPGPLEVSAPHSFFN</sequence>
<comment type="caution">
    <text evidence="1">The sequence shown here is derived from an EMBL/GenBank/DDBJ whole genome shotgun (WGS) entry which is preliminary data.</text>
</comment>